<dbReference type="Gene3D" id="2.40.50.100">
    <property type="match status" value="1"/>
</dbReference>
<comment type="subcellular location">
    <subcellularLocation>
        <location evidence="1">Membrane</location>
        <topology evidence="1">Single-pass membrane protein</topology>
    </subcellularLocation>
</comment>
<evidence type="ECO:0000256" key="5">
    <source>
        <dbReference type="ARBA" id="ARBA00023136"/>
    </source>
</evidence>
<proteinExistence type="inferred from homology"/>
<evidence type="ECO:0000313" key="10">
    <source>
        <dbReference type="EMBL" id="MCG7508958.1"/>
    </source>
</evidence>
<gene>
    <name evidence="10" type="ORF">L4923_28370</name>
</gene>
<dbReference type="InterPro" id="IPR058634">
    <property type="entry name" value="AaeA-lik-b-barrel"/>
</dbReference>
<feature type="domain" description="Multidrug resistance protein MdtA-like barrel-sandwich hybrid" evidence="8">
    <location>
        <begin position="45"/>
        <end position="185"/>
    </location>
</feature>
<evidence type="ECO:0000259" key="8">
    <source>
        <dbReference type="Pfam" id="PF25917"/>
    </source>
</evidence>
<comment type="similarity">
    <text evidence="2">Belongs to the membrane fusion protein (MFP) (TC 8.A.1) family.</text>
</comment>
<dbReference type="Pfam" id="PF25963">
    <property type="entry name" value="Beta-barrel_AAEA"/>
    <property type="match status" value="1"/>
</dbReference>
<dbReference type="PANTHER" id="PTHR30367">
    <property type="entry name" value="P-HYDROXYBENZOIC ACID EFFLUX PUMP SUBUNIT AAEA-RELATED"/>
    <property type="match status" value="1"/>
</dbReference>
<evidence type="ECO:0000256" key="4">
    <source>
        <dbReference type="ARBA" id="ARBA00022989"/>
    </source>
</evidence>
<evidence type="ECO:0000259" key="9">
    <source>
        <dbReference type="Pfam" id="PF25963"/>
    </source>
</evidence>
<keyword evidence="4" id="KW-1133">Transmembrane helix</keyword>
<feature type="domain" description="Multidrug resistance protein MdtA-like alpha-helical hairpin" evidence="7">
    <location>
        <begin position="85"/>
        <end position="150"/>
    </location>
</feature>
<dbReference type="PANTHER" id="PTHR30367:SF12">
    <property type="entry name" value="P-HYDROXYBENZOIC ACID EFFLUX PUMP SUBUNIT AAEA"/>
    <property type="match status" value="1"/>
</dbReference>
<dbReference type="InterPro" id="IPR058624">
    <property type="entry name" value="MdtA-like_HH"/>
</dbReference>
<evidence type="ECO:0000256" key="1">
    <source>
        <dbReference type="ARBA" id="ARBA00004167"/>
    </source>
</evidence>
<keyword evidence="5" id="KW-0472">Membrane</keyword>
<accession>A0ABS9QNE2</accession>
<feature type="coiled-coil region" evidence="6">
    <location>
        <begin position="115"/>
        <end position="142"/>
    </location>
</feature>
<dbReference type="Gene3D" id="2.40.30.170">
    <property type="match status" value="1"/>
</dbReference>
<feature type="domain" description="p-hydroxybenzoic acid efflux pump subunit AaeA-like beta-barrel" evidence="9">
    <location>
        <begin position="188"/>
        <end position="285"/>
    </location>
</feature>
<dbReference type="EMBL" id="JAKREW010000061">
    <property type="protein sequence ID" value="MCG7508958.1"/>
    <property type="molecule type" value="Genomic_DNA"/>
</dbReference>
<dbReference type="Pfam" id="PF25917">
    <property type="entry name" value="BSH_RND"/>
    <property type="match status" value="1"/>
</dbReference>
<keyword evidence="11" id="KW-1185">Reference proteome</keyword>
<evidence type="ECO:0000259" key="7">
    <source>
        <dbReference type="Pfam" id="PF25876"/>
    </source>
</evidence>
<evidence type="ECO:0000256" key="6">
    <source>
        <dbReference type="SAM" id="Coils"/>
    </source>
</evidence>
<name>A0ABS9QNE2_9HYPH</name>
<dbReference type="Pfam" id="PF25876">
    <property type="entry name" value="HH_MFP_RND"/>
    <property type="match status" value="1"/>
</dbReference>
<dbReference type="InterPro" id="IPR006143">
    <property type="entry name" value="RND_pump_MFP"/>
</dbReference>
<dbReference type="InterPro" id="IPR050393">
    <property type="entry name" value="MFP_Efflux_Pump"/>
</dbReference>
<protein>
    <submittedName>
        <fullName evidence="10">HlyD family secretion protein</fullName>
    </submittedName>
</protein>
<comment type="caution">
    <text evidence="10">The sequence shown here is derived from an EMBL/GenBank/DDBJ whole genome shotgun (WGS) entry which is preliminary data.</text>
</comment>
<dbReference type="InterPro" id="IPR058625">
    <property type="entry name" value="MdtA-like_BSH"/>
</dbReference>
<evidence type="ECO:0000313" key="11">
    <source>
        <dbReference type="Proteomes" id="UP001201701"/>
    </source>
</evidence>
<keyword evidence="3" id="KW-0812">Transmembrane</keyword>
<dbReference type="Proteomes" id="UP001201701">
    <property type="component" value="Unassembled WGS sequence"/>
</dbReference>
<organism evidence="10 11">
    <name type="scientific">Mesorhizobium retamae</name>
    <dbReference type="NCBI Taxonomy" id="2912854"/>
    <lineage>
        <taxon>Bacteria</taxon>
        <taxon>Pseudomonadati</taxon>
        <taxon>Pseudomonadota</taxon>
        <taxon>Alphaproteobacteria</taxon>
        <taxon>Hyphomicrobiales</taxon>
        <taxon>Phyllobacteriaceae</taxon>
        <taxon>Mesorhizobium</taxon>
    </lineage>
</organism>
<evidence type="ECO:0000256" key="3">
    <source>
        <dbReference type="ARBA" id="ARBA00022692"/>
    </source>
</evidence>
<dbReference type="RefSeq" id="WP_239370458.1">
    <property type="nucleotide sequence ID" value="NZ_JAKREW010000061.1"/>
</dbReference>
<keyword evidence="6" id="KW-0175">Coiled coil</keyword>
<dbReference type="SUPFAM" id="SSF111369">
    <property type="entry name" value="HlyD-like secretion proteins"/>
    <property type="match status" value="1"/>
</dbReference>
<reference evidence="10 11" key="1">
    <citation type="submission" date="2022-02" db="EMBL/GenBank/DDBJ databases">
        <title>Draft genome sequence of Mezorhizobium retamae strain IRAMC:0171 isolated from Retama raetam nodules.</title>
        <authorList>
            <person name="Bengaied R."/>
            <person name="Sbissi I."/>
            <person name="Huber K."/>
            <person name="Ghodbane F."/>
            <person name="Nouioui I."/>
            <person name="Tarhouni M."/>
            <person name="Gtari M."/>
        </authorList>
    </citation>
    <scope>NUCLEOTIDE SEQUENCE [LARGE SCALE GENOMIC DNA]</scope>
    <source>
        <strain evidence="10 11">IRAMC:0171</strain>
    </source>
</reference>
<evidence type="ECO:0000256" key="2">
    <source>
        <dbReference type="ARBA" id="ARBA00009477"/>
    </source>
</evidence>
<dbReference type="NCBIfam" id="TIGR01730">
    <property type="entry name" value="RND_mfp"/>
    <property type="match status" value="1"/>
</dbReference>
<sequence length="304" mass="33052">MKPSLFGRYALTLLVVALAALIVLPVWARYEQAPWTRDGRVRADVVRIAPDVSGLISEVPVHDNEEVHAGDVIFRIDPARFALALKMAEARVAGSKAALDMANRDLARYRRLSDATVTRQKLEQAETAARQAEASHQQAELDRQLAMLDLEHSSVRVPVGGIITNLAIHPGDFVQAGAQAVALIDTASLRVEGYFEETKLRQITVGDRARVRLMGDDIDITGHVESIAAAIADDQRGDAGNLLPKVLPTFSWVRLAQRIPVRIRIDPMPEGIRLIAGRSAAIEITPVAPAEPHSGASGRLFPRG</sequence>